<keyword evidence="2" id="KW-1185">Reference proteome</keyword>
<reference evidence="2" key="2">
    <citation type="submission" date="2015-01" db="EMBL/GenBank/DDBJ databases">
        <title>Evolutionary Origins and Diversification of the Mycorrhizal Mutualists.</title>
        <authorList>
            <consortium name="DOE Joint Genome Institute"/>
            <consortium name="Mycorrhizal Genomics Consortium"/>
            <person name="Kohler A."/>
            <person name="Kuo A."/>
            <person name="Nagy L.G."/>
            <person name="Floudas D."/>
            <person name="Copeland A."/>
            <person name="Barry K.W."/>
            <person name="Cichocki N."/>
            <person name="Veneault-Fourrey C."/>
            <person name="LaButti K."/>
            <person name="Lindquist E.A."/>
            <person name="Lipzen A."/>
            <person name="Lundell T."/>
            <person name="Morin E."/>
            <person name="Murat C."/>
            <person name="Riley R."/>
            <person name="Ohm R."/>
            <person name="Sun H."/>
            <person name="Tunlid A."/>
            <person name="Henrissat B."/>
            <person name="Grigoriev I.V."/>
            <person name="Hibbett D.S."/>
            <person name="Martin F."/>
        </authorList>
    </citation>
    <scope>NUCLEOTIDE SEQUENCE [LARGE SCALE GENOMIC DNA]</scope>
    <source>
        <strain evidence="2">LaAM-08-1</strain>
    </source>
</reference>
<gene>
    <name evidence="1" type="ORF">K443DRAFT_292451</name>
</gene>
<evidence type="ECO:0000313" key="2">
    <source>
        <dbReference type="Proteomes" id="UP000054477"/>
    </source>
</evidence>
<dbReference type="HOGENOM" id="CLU_2292140_0_0_1"/>
<dbReference type="Proteomes" id="UP000054477">
    <property type="component" value="Unassembled WGS sequence"/>
</dbReference>
<sequence length="101" mass="11582">MASGHRLPCCASPNTPTLSYDNDISTKSSVQRYAPGCVRHRRKSKGKMMMRSFGDAEHDIIRIYLPPFRSQAHSPQFSLKQLRFSRYERSSPWEISDSSNC</sequence>
<accession>A0A0C9WKD6</accession>
<dbReference type="AlphaFoldDB" id="A0A0C9WKD6"/>
<protein>
    <submittedName>
        <fullName evidence="1">Uncharacterized protein</fullName>
    </submittedName>
</protein>
<name>A0A0C9WKD6_9AGAR</name>
<evidence type="ECO:0000313" key="1">
    <source>
        <dbReference type="EMBL" id="KIJ96259.1"/>
    </source>
</evidence>
<reference evidence="1 2" key="1">
    <citation type="submission" date="2014-04" db="EMBL/GenBank/DDBJ databases">
        <authorList>
            <consortium name="DOE Joint Genome Institute"/>
            <person name="Kuo A."/>
            <person name="Kohler A."/>
            <person name="Nagy L.G."/>
            <person name="Floudas D."/>
            <person name="Copeland A."/>
            <person name="Barry K.W."/>
            <person name="Cichocki N."/>
            <person name="Veneault-Fourrey C."/>
            <person name="LaButti K."/>
            <person name="Lindquist E.A."/>
            <person name="Lipzen A."/>
            <person name="Lundell T."/>
            <person name="Morin E."/>
            <person name="Murat C."/>
            <person name="Sun H."/>
            <person name="Tunlid A."/>
            <person name="Henrissat B."/>
            <person name="Grigoriev I.V."/>
            <person name="Hibbett D.S."/>
            <person name="Martin F."/>
            <person name="Nordberg H.P."/>
            <person name="Cantor M.N."/>
            <person name="Hua S.X."/>
        </authorList>
    </citation>
    <scope>NUCLEOTIDE SEQUENCE [LARGE SCALE GENOMIC DNA]</scope>
    <source>
        <strain evidence="1 2">LaAM-08-1</strain>
    </source>
</reference>
<proteinExistence type="predicted"/>
<organism evidence="1 2">
    <name type="scientific">Laccaria amethystina LaAM-08-1</name>
    <dbReference type="NCBI Taxonomy" id="1095629"/>
    <lineage>
        <taxon>Eukaryota</taxon>
        <taxon>Fungi</taxon>
        <taxon>Dikarya</taxon>
        <taxon>Basidiomycota</taxon>
        <taxon>Agaricomycotina</taxon>
        <taxon>Agaricomycetes</taxon>
        <taxon>Agaricomycetidae</taxon>
        <taxon>Agaricales</taxon>
        <taxon>Agaricineae</taxon>
        <taxon>Hydnangiaceae</taxon>
        <taxon>Laccaria</taxon>
    </lineage>
</organism>
<dbReference type="EMBL" id="KN838727">
    <property type="protein sequence ID" value="KIJ96259.1"/>
    <property type="molecule type" value="Genomic_DNA"/>
</dbReference>